<protein>
    <submittedName>
        <fullName evidence="1">Uncharacterized protein</fullName>
    </submittedName>
</protein>
<dbReference type="AlphaFoldDB" id="A0A0K2T352"/>
<evidence type="ECO:0000313" key="1">
    <source>
        <dbReference type="EMBL" id="CDW20250.1"/>
    </source>
</evidence>
<name>A0A0K2T352_LEPSM</name>
<proteinExistence type="predicted"/>
<organism evidence="1">
    <name type="scientific">Lepeophtheirus salmonis</name>
    <name type="common">Salmon louse</name>
    <name type="synonym">Caligus salmonis</name>
    <dbReference type="NCBI Taxonomy" id="72036"/>
    <lineage>
        <taxon>Eukaryota</taxon>
        <taxon>Metazoa</taxon>
        <taxon>Ecdysozoa</taxon>
        <taxon>Arthropoda</taxon>
        <taxon>Crustacea</taxon>
        <taxon>Multicrustacea</taxon>
        <taxon>Hexanauplia</taxon>
        <taxon>Copepoda</taxon>
        <taxon>Siphonostomatoida</taxon>
        <taxon>Caligidae</taxon>
        <taxon>Lepeophtheirus</taxon>
    </lineage>
</organism>
<sequence length="76" mass="9013">MTTFDVIIFIIIGSKKRFPWSVIMVHTRRWGFWRLEGFNVSEIPLFFIGGMFFLRNKKNNPTKEGEDADNESKKKN</sequence>
<dbReference type="EMBL" id="HACA01002889">
    <property type="protein sequence ID" value="CDW20250.1"/>
    <property type="molecule type" value="Transcribed_RNA"/>
</dbReference>
<accession>A0A0K2T352</accession>
<reference evidence="1" key="1">
    <citation type="submission" date="2014-05" db="EMBL/GenBank/DDBJ databases">
        <authorList>
            <person name="Chronopoulou M."/>
        </authorList>
    </citation>
    <scope>NUCLEOTIDE SEQUENCE</scope>
    <source>
        <tissue evidence="1">Whole organism</tissue>
    </source>
</reference>